<dbReference type="Proteomes" id="UP001359308">
    <property type="component" value="Chromosome"/>
</dbReference>
<keyword evidence="4" id="KW-0460">Magnesium</keyword>
<feature type="transmembrane region" description="Helical" evidence="9">
    <location>
        <begin position="82"/>
        <end position="101"/>
    </location>
</feature>
<keyword evidence="11" id="KW-1185">Reference proteome</keyword>
<dbReference type="PANTHER" id="PTHR31998">
    <property type="entry name" value="K(+)-INSENSITIVE PYROPHOSPHATE-ENERGIZED PROTON PUMP"/>
    <property type="match status" value="1"/>
</dbReference>
<keyword evidence="5" id="KW-1278">Translocase</keyword>
<evidence type="ECO:0000256" key="4">
    <source>
        <dbReference type="ARBA" id="ARBA00022842"/>
    </source>
</evidence>
<dbReference type="RefSeq" id="WP_198323393.1">
    <property type="nucleotide sequence ID" value="NZ_CP104311.1"/>
</dbReference>
<feature type="transmembrane region" description="Helical" evidence="9">
    <location>
        <begin position="562"/>
        <end position="582"/>
    </location>
</feature>
<feature type="transmembrane region" description="Helical" evidence="9">
    <location>
        <begin position="369"/>
        <end position="386"/>
    </location>
</feature>
<reference evidence="10 11" key="1">
    <citation type="submission" date="2022-09" db="EMBL/GenBank/DDBJ databases">
        <authorList>
            <person name="Giprobiosintez L."/>
        </authorList>
    </citation>
    <scope>NUCLEOTIDE SEQUENCE [LARGE SCALE GENOMIC DNA]</scope>
    <source>
        <strain evidence="11">VKPM-B-12549 (GBS-15)</strain>
    </source>
</reference>
<keyword evidence="2" id="KW-0813">Transport</keyword>
<gene>
    <name evidence="10" type="ORF">N4J17_11305</name>
</gene>
<feature type="transmembrane region" description="Helical" evidence="9">
    <location>
        <begin position="57"/>
        <end position="76"/>
    </location>
</feature>
<keyword evidence="7" id="KW-0406">Ion transport</keyword>
<proteinExistence type="predicted"/>
<feature type="transmembrane region" description="Helical" evidence="9">
    <location>
        <begin position="496"/>
        <end position="518"/>
    </location>
</feature>
<feature type="transmembrane region" description="Helical" evidence="9">
    <location>
        <begin position="277"/>
        <end position="296"/>
    </location>
</feature>
<dbReference type="Pfam" id="PF03030">
    <property type="entry name" value="H_PPase"/>
    <property type="match status" value="2"/>
</dbReference>
<evidence type="ECO:0000256" key="5">
    <source>
        <dbReference type="ARBA" id="ARBA00022967"/>
    </source>
</evidence>
<feature type="transmembrane region" description="Helical" evidence="9">
    <location>
        <begin position="398"/>
        <end position="418"/>
    </location>
</feature>
<keyword evidence="6 9" id="KW-1133">Transmembrane helix</keyword>
<organism evidence="10 11">
    <name type="scientific">Methylococcus capsulatus</name>
    <dbReference type="NCBI Taxonomy" id="414"/>
    <lineage>
        <taxon>Bacteria</taxon>
        <taxon>Pseudomonadati</taxon>
        <taxon>Pseudomonadota</taxon>
        <taxon>Gammaproteobacteria</taxon>
        <taxon>Methylococcales</taxon>
        <taxon>Methylococcaceae</taxon>
        <taxon>Methylococcus</taxon>
    </lineage>
</organism>
<feature type="transmembrane region" description="Helical" evidence="9">
    <location>
        <begin position="6"/>
        <end position="25"/>
    </location>
</feature>
<protein>
    <submittedName>
        <fullName evidence="10">Sodium/proton-translocating pyrophosphatase</fullName>
    </submittedName>
</protein>
<accession>A0ABZ2F446</accession>
<feature type="transmembrane region" description="Helical" evidence="9">
    <location>
        <begin position="122"/>
        <end position="145"/>
    </location>
</feature>
<feature type="transmembrane region" description="Helical" evidence="9">
    <location>
        <begin position="218"/>
        <end position="237"/>
    </location>
</feature>
<dbReference type="PIRSF" id="PIRSF001265">
    <property type="entry name" value="H+-PPase"/>
    <property type="match status" value="1"/>
</dbReference>
<feature type="transmembrane region" description="Helical" evidence="9">
    <location>
        <begin position="243"/>
        <end position="265"/>
    </location>
</feature>
<evidence type="ECO:0000256" key="3">
    <source>
        <dbReference type="ARBA" id="ARBA00022692"/>
    </source>
</evidence>
<name>A0ABZ2F446_METCP</name>
<feature type="transmembrane region" description="Helical" evidence="9">
    <location>
        <begin position="539"/>
        <end position="556"/>
    </location>
</feature>
<evidence type="ECO:0000256" key="2">
    <source>
        <dbReference type="ARBA" id="ARBA00022448"/>
    </source>
</evidence>
<evidence type="ECO:0000256" key="8">
    <source>
        <dbReference type="ARBA" id="ARBA00023136"/>
    </source>
</evidence>
<keyword evidence="3 9" id="KW-0812">Transmembrane</keyword>
<comment type="subcellular location">
    <subcellularLocation>
        <location evidence="1">Endomembrane system</location>
        <topology evidence="1">Multi-pass membrane protein</topology>
    </subcellularLocation>
</comment>
<feature type="transmembrane region" description="Helical" evidence="9">
    <location>
        <begin position="157"/>
        <end position="175"/>
    </location>
</feature>
<feature type="transmembrane region" description="Helical" evidence="9">
    <location>
        <begin position="458"/>
        <end position="476"/>
    </location>
</feature>
<evidence type="ECO:0000256" key="9">
    <source>
        <dbReference type="SAM" id="Phobius"/>
    </source>
</evidence>
<evidence type="ECO:0000313" key="10">
    <source>
        <dbReference type="EMBL" id="WWF01053.1"/>
    </source>
</evidence>
<evidence type="ECO:0000256" key="6">
    <source>
        <dbReference type="ARBA" id="ARBA00022989"/>
    </source>
</evidence>
<evidence type="ECO:0000256" key="7">
    <source>
        <dbReference type="ARBA" id="ARBA00023065"/>
    </source>
</evidence>
<dbReference type="EMBL" id="CP104311">
    <property type="protein sequence ID" value="WWF01053.1"/>
    <property type="molecule type" value="Genomic_DNA"/>
</dbReference>
<evidence type="ECO:0000256" key="1">
    <source>
        <dbReference type="ARBA" id="ARBA00004127"/>
    </source>
</evidence>
<keyword evidence="8 9" id="KW-0472">Membrane</keyword>
<dbReference type="InterPro" id="IPR004131">
    <property type="entry name" value="PPase-energised_H-pump"/>
</dbReference>
<sequence length="647" mass="64252">MTVSNIVVFALGSGAAGVACALLNAGGALRRSAGSAEVQAVARAIQEGTEVFLKRQYLAVAVFGSLLALALTRLGVWTANGFIAGIVASALAGYIGLAVSVRAEARTADTAGEGLGAALATAFRSGTTMGLLVAGLALSAVAGYYALALSMGTPDDVHGGLLGLALGGSLMSVFARTVGGGWAKTAGGPLAQATSGAAALGDYVGAHAGHAAGIAADVFETLTLALVAAMLLARSVFGADSPWVEFPLLVAGFVVAASLAGACFVRLGKSRYLVGALYRSVVVTMILAGVSLYYASEWFLGLPAVQPAFSVLNLFSATCTGLALAGLNVAAAEYHTSKSFDFARRIAAASRGGPATNVVAGLAAGLKSTGWAIALLCAAFIAPYYLGGGFSGHEGTGLFAVGLAAVAMASLGGVMVAIDGYGIAAEAAHGIAETAGLPDEVRQATASLDAAGRATRPVVQGYAVGAGGLAMLALFAEYSKCFSIPLVLNLSDPVVLTGLFAGGLMPYLLGSVSLGAIGKVAAGPGGQANATMRAVFRRASILVLLPLAVPLLVGFGGGREALGGMLVGAIVTGLFQAFAMSNGGGAWDSARRYIEDGMYGGRDSEAHQAALTGDRVGTACKEAAGPALNPLIKLMGLVSVLIAPLLA</sequence>
<evidence type="ECO:0000313" key="11">
    <source>
        <dbReference type="Proteomes" id="UP001359308"/>
    </source>
</evidence>
<feature type="transmembrane region" description="Helical" evidence="9">
    <location>
        <begin position="308"/>
        <end position="330"/>
    </location>
</feature>